<comment type="caution">
    <text evidence="5">The sequence shown here is derived from an EMBL/GenBank/DDBJ whole genome shotgun (WGS) entry which is preliminary data.</text>
</comment>
<dbReference type="InterPro" id="IPR000092">
    <property type="entry name" value="Polyprenyl_synt"/>
</dbReference>
<dbReference type="GO" id="GO:0006633">
    <property type="term" value="P:fatty acid biosynthetic process"/>
    <property type="evidence" value="ECO:0007669"/>
    <property type="project" value="TreeGrafter"/>
</dbReference>
<evidence type="ECO:0000313" key="6">
    <source>
        <dbReference type="Proteomes" id="UP000286921"/>
    </source>
</evidence>
<dbReference type="InterPro" id="IPR020904">
    <property type="entry name" value="Sc_DH/Rdtase_CS"/>
</dbReference>
<dbReference type="Pfam" id="PF13561">
    <property type="entry name" value="adh_short_C2"/>
    <property type="match status" value="1"/>
</dbReference>
<keyword evidence="2" id="KW-0808">Transferase</keyword>
<dbReference type="PRINTS" id="PR00081">
    <property type="entry name" value="GDHRDH"/>
</dbReference>
<dbReference type="InterPro" id="IPR008949">
    <property type="entry name" value="Isoprenoid_synthase_dom_sf"/>
</dbReference>
<dbReference type="Pfam" id="PF00106">
    <property type="entry name" value="adh_short"/>
    <property type="match status" value="1"/>
</dbReference>
<evidence type="ECO:0000313" key="5">
    <source>
        <dbReference type="EMBL" id="GCB23309.1"/>
    </source>
</evidence>
<organism evidence="5 6">
    <name type="scientific">Aspergillus awamori</name>
    <name type="common">Black koji mold</name>
    <dbReference type="NCBI Taxonomy" id="105351"/>
    <lineage>
        <taxon>Eukaryota</taxon>
        <taxon>Fungi</taxon>
        <taxon>Dikarya</taxon>
        <taxon>Ascomycota</taxon>
        <taxon>Pezizomycotina</taxon>
        <taxon>Eurotiomycetes</taxon>
        <taxon>Eurotiomycetidae</taxon>
        <taxon>Eurotiales</taxon>
        <taxon>Aspergillaceae</taxon>
        <taxon>Aspergillus</taxon>
    </lineage>
</organism>
<evidence type="ECO:0000256" key="1">
    <source>
        <dbReference type="ARBA" id="ARBA00006484"/>
    </source>
</evidence>
<dbReference type="Gene3D" id="1.10.600.10">
    <property type="entry name" value="Farnesyl Diphosphate Synthase"/>
    <property type="match status" value="1"/>
</dbReference>
<accession>A0A401KVM7</accession>
<dbReference type="GO" id="GO:0046165">
    <property type="term" value="P:alcohol biosynthetic process"/>
    <property type="evidence" value="ECO:0007669"/>
    <property type="project" value="UniProtKB-ARBA"/>
</dbReference>
<dbReference type="PROSITE" id="PS00061">
    <property type="entry name" value="ADH_SHORT"/>
    <property type="match status" value="1"/>
</dbReference>
<dbReference type="SUPFAM" id="SSF48576">
    <property type="entry name" value="Terpenoid synthases"/>
    <property type="match status" value="1"/>
</dbReference>
<gene>
    <name evidence="5" type="ORF">AAWM_06194</name>
</gene>
<dbReference type="InterPro" id="IPR002347">
    <property type="entry name" value="SDR_fam"/>
</dbReference>
<dbReference type="EMBL" id="BDHI01000014">
    <property type="protein sequence ID" value="GCB23309.1"/>
    <property type="molecule type" value="Genomic_DNA"/>
</dbReference>
<dbReference type="SUPFAM" id="SSF51735">
    <property type="entry name" value="NAD(P)-binding Rossmann-fold domains"/>
    <property type="match status" value="1"/>
</dbReference>
<dbReference type="GO" id="GO:0004659">
    <property type="term" value="F:prenyltransferase activity"/>
    <property type="evidence" value="ECO:0007669"/>
    <property type="project" value="InterPro"/>
</dbReference>
<dbReference type="PANTHER" id="PTHR42760:SF45">
    <property type="entry name" value="SHORT CHAIN DEHYDROGENASE_REDUCTASE FAMILY PROTEIN, PUTATIVE (AFU_ORTHOLOGUE AFUA_3G09150)-RELATED"/>
    <property type="match status" value="1"/>
</dbReference>
<evidence type="ECO:0000256" key="2">
    <source>
        <dbReference type="ARBA" id="ARBA00022679"/>
    </source>
</evidence>
<dbReference type="GO" id="GO:0016616">
    <property type="term" value="F:oxidoreductase activity, acting on the CH-OH group of donors, NAD or NADP as acceptor"/>
    <property type="evidence" value="ECO:0007669"/>
    <property type="project" value="TreeGrafter"/>
</dbReference>
<dbReference type="GO" id="GO:0008299">
    <property type="term" value="P:isoprenoid biosynthetic process"/>
    <property type="evidence" value="ECO:0007669"/>
    <property type="project" value="InterPro"/>
</dbReference>
<proteinExistence type="inferred from homology"/>
<dbReference type="PRINTS" id="PR00080">
    <property type="entry name" value="SDRFAMILY"/>
</dbReference>
<name>A0A401KVM7_ASPAW</name>
<dbReference type="AlphaFoldDB" id="A0A401KVM7"/>
<evidence type="ECO:0000256" key="4">
    <source>
        <dbReference type="SAM" id="MobiDB-lite"/>
    </source>
</evidence>
<protein>
    <submittedName>
        <fullName evidence="5">Geranylgeranyl pyrophosphate synthase</fullName>
    </submittedName>
</protein>
<dbReference type="STRING" id="105351.A0A401KVM7"/>
<dbReference type="InterPro" id="IPR036291">
    <property type="entry name" value="NAD(P)-bd_dom_sf"/>
</dbReference>
<dbReference type="CDD" id="cd05233">
    <property type="entry name" value="SDR_c"/>
    <property type="match status" value="1"/>
</dbReference>
<dbReference type="Proteomes" id="UP000286921">
    <property type="component" value="Unassembled WGS sequence"/>
</dbReference>
<feature type="region of interest" description="Disordered" evidence="4">
    <location>
        <begin position="363"/>
        <end position="382"/>
    </location>
</feature>
<evidence type="ECO:0000256" key="3">
    <source>
        <dbReference type="ARBA" id="ARBA00022857"/>
    </source>
</evidence>
<comment type="similarity">
    <text evidence="1">Belongs to the short-chain dehydrogenases/reductases (SDR) family.</text>
</comment>
<dbReference type="GO" id="GO:0048038">
    <property type="term" value="F:quinone binding"/>
    <property type="evidence" value="ECO:0007669"/>
    <property type="project" value="TreeGrafter"/>
</dbReference>
<dbReference type="GO" id="GO:0043386">
    <property type="term" value="P:mycotoxin biosynthetic process"/>
    <property type="evidence" value="ECO:0007669"/>
    <property type="project" value="UniProtKB-ARBA"/>
</dbReference>
<dbReference type="PANTHER" id="PTHR42760">
    <property type="entry name" value="SHORT-CHAIN DEHYDROGENASES/REDUCTASES FAMILY MEMBER"/>
    <property type="match status" value="1"/>
</dbReference>
<reference evidence="5 6" key="1">
    <citation type="submission" date="2016-09" db="EMBL/GenBank/DDBJ databases">
        <title>Aspergillus awamori IFM 58123T.</title>
        <authorList>
            <person name="Kusuya Y."/>
            <person name="Shimizu M."/>
            <person name="Takahashi H."/>
            <person name="Yaguchi T."/>
        </authorList>
    </citation>
    <scope>NUCLEOTIDE SEQUENCE [LARGE SCALE GENOMIC DNA]</scope>
    <source>
        <strain evidence="5 6">IFM 58123</strain>
    </source>
</reference>
<sequence>MEYLLPVTGKGFRSKKMLLALNEWLEVPEKKLQVIVRAVNLLLTASLLIGDIEDGSLLRRRQRVTHKVFGVAQTINSANHTYFLVQQCVQQLGNPQVVEIFTEELLNLHRGQGMDLFWRETLICPTEEEYLDMISNRTVLVPIIHSIRSNAGNRQPQHILWQRNTDKELKECARGLIESTERDQYCRQKIILYMQAARASVKDVERELGENSQTGAVLDFLKRCVGELVEMLADKAFLGRAFIVTGGASGIGLEIVNELLRQSATVHVLDIASKFPETSQALQHRLHFYPATDVSSRESVSRTIKIIIQKCPDIHGLVNCAGVYRQSASVIDSDENFHKVMSVNLDGVWNTGTEYLRYVLDKGANDPTRSQPEQGPGSVEKCAGSGTSSCSMVNIGSTIVLQGLPGMAAYAASKHAIVGLTKSWAKDFASRGVRINCVAPGVTDTPLLRQHYTEASIAENWLSTIPMGRVGSCKEVANAVVFLLGDASSYITGQVLAVSGGFP</sequence>
<dbReference type="CDD" id="cd00867">
    <property type="entry name" value="Trans_IPPS"/>
    <property type="match status" value="1"/>
</dbReference>
<dbReference type="Pfam" id="PF00348">
    <property type="entry name" value="polyprenyl_synt"/>
    <property type="match status" value="1"/>
</dbReference>
<keyword evidence="3" id="KW-0521">NADP</keyword>
<keyword evidence="6" id="KW-1185">Reference proteome</keyword>
<dbReference type="Gene3D" id="3.40.50.720">
    <property type="entry name" value="NAD(P)-binding Rossmann-like Domain"/>
    <property type="match status" value="1"/>
</dbReference>